<organism evidence="1 2">
    <name type="scientific">Klebsiella aerogenes</name>
    <name type="common">Enterobacter aerogenes</name>
    <dbReference type="NCBI Taxonomy" id="548"/>
    <lineage>
        <taxon>Bacteria</taxon>
        <taxon>Pseudomonadati</taxon>
        <taxon>Pseudomonadota</taxon>
        <taxon>Gammaproteobacteria</taxon>
        <taxon>Enterobacterales</taxon>
        <taxon>Enterobacteriaceae</taxon>
        <taxon>Klebsiella/Raoultella group</taxon>
        <taxon>Klebsiella</taxon>
    </lineage>
</organism>
<dbReference type="GO" id="GO:0032259">
    <property type="term" value="P:methylation"/>
    <property type="evidence" value="ECO:0007669"/>
    <property type="project" value="UniProtKB-KW"/>
</dbReference>
<dbReference type="Pfam" id="PF01135">
    <property type="entry name" value="PCMT"/>
    <property type="match status" value="1"/>
</dbReference>
<feature type="non-terminal residue" evidence="1">
    <location>
        <position position="43"/>
    </location>
</feature>
<dbReference type="Gene3D" id="3.40.50.150">
    <property type="entry name" value="Vaccinia Virus protein VP39"/>
    <property type="match status" value="1"/>
</dbReference>
<evidence type="ECO:0000313" key="2">
    <source>
        <dbReference type="Proteomes" id="UP001279012"/>
    </source>
</evidence>
<keyword evidence="1" id="KW-0489">Methyltransferase</keyword>
<gene>
    <name evidence="1" type="primary">pcm</name>
    <name evidence="1" type="ORF">SJ059_27265</name>
</gene>
<keyword evidence="1" id="KW-0808">Transferase</keyword>
<sequence>MLSRSMKDLLTMLKQHGINDERLLEAMSKVPRELFIDEALSHK</sequence>
<comment type="caution">
    <text evidence="1">The sequence shown here is derived from an EMBL/GenBank/DDBJ whole genome shotgun (WGS) entry which is preliminary data.</text>
</comment>
<reference evidence="1" key="1">
    <citation type="submission" date="2023-11" db="EMBL/GenBank/DDBJ databases">
        <title>Detection of rare carbapenemases in Enterobacterales - comparison of two colorimetric and two CIM-based carbapenemase assays.</title>
        <authorList>
            <person name="Schaffarczyk L."/>
            <person name="Noster J."/>
            <person name="Stelzer Y."/>
            <person name="Sattler J."/>
            <person name="Gatermann S."/>
            <person name="Hamprecht A."/>
        </authorList>
    </citation>
    <scope>NUCLEOTIDE SEQUENCE</scope>
    <source>
        <strain evidence="1">CIM-Cont-037</strain>
    </source>
</reference>
<dbReference type="GO" id="GO:0004719">
    <property type="term" value="F:protein-L-isoaspartate (D-aspartate) O-methyltransferase activity"/>
    <property type="evidence" value="ECO:0007669"/>
    <property type="project" value="UniProtKB-EC"/>
</dbReference>
<protein>
    <submittedName>
        <fullName evidence="1">Protein-L-isoaspartate O-methyltransferase</fullName>
        <ecNumber evidence="1">2.1.1.77</ecNumber>
    </submittedName>
</protein>
<evidence type="ECO:0000313" key="1">
    <source>
        <dbReference type="EMBL" id="MDX7018127.1"/>
    </source>
</evidence>
<name>A0AAW9EB38_KLEAE</name>
<dbReference type="InterPro" id="IPR029063">
    <property type="entry name" value="SAM-dependent_MTases_sf"/>
</dbReference>
<dbReference type="Proteomes" id="UP001279012">
    <property type="component" value="Unassembled WGS sequence"/>
</dbReference>
<proteinExistence type="predicted"/>
<dbReference type="EC" id="2.1.1.77" evidence="1"/>
<accession>A0AAW9EB38</accession>
<dbReference type="EMBL" id="JAWZZT010000553">
    <property type="protein sequence ID" value="MDX7018127.1"/>
    <property type="molecule type" value="Genomic_DNA"/>
</dbReference>
<dbReference type="AlphaFoldDB" id="A0AAW9EB38"/>